<evidence type="ECO:0000313" key="7">
    <source>
        <dbReference type="Proteomes" id="UP000034457"/>
    </source>
</evidence>
<evidence type="ECO:0000256" key="5">
    <source>
        <dbReference type="HAMAP-Rule" id="MF_01328"/>
    </source>
</evidence>
<dbReference type="STRING" id="1618478.UR68_C0041G0004"/>
<dbReference type="PANTHER" id="PTHR10746">
    <property type="entry name" value="50S RIBOSOMAL PROTEIN L4"/>
    <property type="match status" value="1"/>
</dbReference>
<dbReference type="NCBIfam" id="TIGR03953">
    <property type="entry name" value="rplD_bact"/>
    <property type="match status" value="1"/>
</dbReference>
<comment type="subunit">
    <text evidence="5">Part of the 50S ribosomal subunit.</text>
</comment>
<comment type="caution">
    <text evidence="6">The sequence shown here is derived from an EMBL/GenBank/DDBJ whole genome shotgun (WGS) entry which is preliminary data.</text>
</comment>
<dbReference type="AlphaFoldDB" id="A0A0G0C312"/>
<protein>
    <recommendedName>
        <fullName evidence="4 5">Large ribosomal subunit protein uL4</fullName>
    </recommendedName>
</protein>
<evidence type="ECO:0000256" key="1">
    <source>
        <dbReference type="ARBA" id="ARBA00010528"/>
    </source>
</evidence>
<sequence>MVKEEKKTAVKKNTVLSVAVFNIDGKEKKTIELNKNIFDVKVSPSLLAQAVRVYLANQRAGTASSKTRSEVVGSTRKIYRQKGTGKARHGSLKAPIFVGGGVVGGPKPRDYSLSFSKNQRRLSFLGALTNKAFKKDIICLEEVDSKNKLKTKNVSQFLKILNLTGKKIIFVLPSMIKNNFVLASRNIEKISILPSSSLNTYEVLKAEKIIFFETAIKTLEKHFLNHEN</sequence>
<dbReference type="GO" id="GO:0003735">
    <property type="term" value="F:structural constituent of ribosome"/>
    <property type="evidence" value="ECO:0007669"/>
    <property type="project" value="InterPro"/>
</dbReference>
<evidence type="ECO:0000256" key="2">
    <source>
        <dbReference type="ARBA" id="ARBA00022980"/>
    </source>
</evidence>
<dbReference type="SUPFAM" id="SSF52166">
    <property type="entry name" value="Ribosomal protein L4"/>
    <property type="match status" value="1"/>
</dbReference>
<gene>
    <name evidence="5" type="primary">rplD</name>
    <name evidence="6" type="ORF">UR68_C0041G0004</name>
</gene>
<dbReference type="EMBL" id="LBQC01000041">
    <property type="protein sequence ID" value="KKP70471.1"/>
    <property type="molecule type" value="Genomic_DNA"/>
</dbReference>
<dbReference type="GO" id="GO:0005840">
    <property type="term" value="C:ribosome"/>
    <property type="evidence" value="ECO:0007669"/>
    <property type="project" value="UniProtKB-KW"/>
</dbReference>
<dbReference type="PANTHER" id="PTHR10746:SF6">
    <property type="entry name" value="LARGE RIBOSOMAL SUBUNIT PROTEIN UL4M"/>
    <property type="match status" value="1"/>
</dbReference>
<organism evidence="6 7">
    <name type="scientific">Candidatus Roizmanbacteria bacterium GW2011_GWA2_35_19</name>
    <dbReference type="NCBI Taxonomy" id="1618478"/>
    <lineage>
        <taxon>Bacteria</taxon>
        <taxon>Candidatus Roizmaniibacteriota</taxon>
    </lineage>
</organism>
<reference evidence="6 7" key="1">
    <citation type="journal article" date="2015" name="Nature">
        <title>rRNA introns, odd ribosomes, and small enigmatic genomes across a large radiation of phyla.</title>
        <authorList>
            <person name="Brown C.T."/>
            <person name="Hug L.A."/>
            <person name="Thomas B.C."/>
            <person name="Sharon I."/>
            <person name="Castelle C.J."/>
            <person name="Singh A."/>
            <person name="Wilkins M.J."/>
            <person name="Williams K.H."/>
            <person name="Banfield J.F."/>
        </authorList>
    </citation>
    <scope>NUCLEOTIDE SEQUENCE [LARGE SCALE GENOMIC DNA]</scope>
</reference>
<evidence type="ECO:0000256" key="3">
    <source>
        <dbReference type="ARBA" id="ARBA00023274"/>
    </source>
</evidence>
<accession>A0A0G0C312</accession>
<dbReference type="InterPro" id="IPR013005">
    <property type="entry name" value="Ribosomal_uL4-like"/>
</dbReference>
<keyword evidence="5" id="KW-0699">rRNA-binding</keyword>
<dbReference type="GO" id="GO:1990904">
    <property type="term" value="C:ribonucleoprotein complex"/>
    <property type="evidence" value="ECO:0007669"/>
    <property type="project" value="UniProtKB-KW"/>
</dbReference>
<proteinExistence type="inferred from homology"/>
<comment type="function">
    <text evidence="5">Forms part of the polypeptide exit tunnel.</text>
</comment>
<dbReference type="PATRIC" id="fig|1618478.3.peg.1134"/>
<dbReference type="Pfam" id="PF00573">
    <property type="entry name" value="Ribosomal_L4"/>
    <property type="match status" value="1"/>
</dbReference>
<comment type="similarity">
    <text evidence="1 5">Belongs to the universal ribosomal protein uL4 family.</text>
</comment>
<dbReference type="Gene3D" id="3.40.1370.10">
    <property type="match status" value="1"/>
</dbReference>
<dbReference type="HAMAP" id="MF_01328_B">
    <property type="entry name" value="Ribosomal_uL4_B"/>
    <property type="match status" value="1"/>
</dbReference>
<comment type="function">
    <text evidence="5">One of the primary rRNA binding proteins, this protein initially binds near the 5'-end of the 23S rRNA. It is important during the early stages of 50S assembly. It makes multiple contacts with different domains of the 23S rRNA in the assembled 50S subunit and ribosome.</text>
</comment>
<name>A0A0G0C312_9BACT</name>
<dbReference type="InterPro" id="IPR002136">
    <property type="entry name" value="Ribosomal_uL4"/>
</dbReference>
<keyword evidence="2 5" id="KW-0689">Ribosomal protein</keyword>
<evidence type="ECO:0000256" key="4">
    <source>
        <dbReference type="ARBA" id="ARBA00035244"/>
    </source>
</evidence>
<dbReference type="Proteomes" id="UP000034457">
    <property type="component" value="Unassembled WGS sequence"/>
</dbReference>
<keyword evidence="5" id="KW-0694">RNA-binding</keyword>
<dbReference type="InterPro" id="IPR023574">
    <property type="entry name" value="Ribosomal_uL4_dom_sf"/>
</dbReference>
<dbReference type="GO" id="GO:0019843">
    <property type="term" value="F:rRNA binding"/>
    <property type="evidence" value="ECO:0007669"/>
    <property type="project" value="UniProtKB-UniRule"/>
</dbReference>
<dbReference type="GO" id="GO:0006412">
    <property type="term" value="P:translation"/>
    <property type="evidence" value="ECO:0007669"/>
    <property type="project" value="UniProtKB-UniRule"/>
</dbReference>
<keyword evidence="3 5" id="KW-0687">Ribonucleoprotein</keyword>
<evidence type="ECO:0000313" key="6">
    <source>
        <dbReference type="EMBL" id="KKP70471.1"/>
    </source>
</evidence>